<sequence>MFPTAARFRFASRRPLKSFRANKDYYKGNRQAALTGHRTGAPGVHVNKRPGYQLLEDKVRVFVAPPIDEIINSELKPYVAQRVKPFKARALKNGAFARMPDSGLTPEHFLASSRAYHANLRAGQRCRMRPLRPRRSRPVNSREIHPTIFTV</sequence>
<evidence type="ECO:0000256" key="4">
    <source>
        <dbReference type="ARBA" id="ARBA00022980"/>
    </source>
</evidence>
<proteinExistence type="inferred from homology"/>
<evidence type="ECO:0000313" key="8">
    <source>
        <dbReference type="Proteomes" id="UP001295794"/>
    </source>
</evidence>
<dbReference type="GO" id="GO:0006412">
    <property type="term" value="P:translation"/>
    <property type="evidence" value="ECO:0007669"/>
    <property type="project" value="TreeGrafter"/>
</dbReference>
<comment type="subcellular location">
    <subcellularLocation>
        <location evidence="1">Mitochondrion</location>
    </subcellularLocation>
</comment>
<keyword evidence="4" id="KW-0689">Ribosomal protein</keyword>
<reference evidence="7" key="1">
    <citation type="submission" date="2023-11" db="EMBL/GenBank/DDBJ databases">
        <authorList>
            <person name="De Vega J J."/>
            <person name="De Vega J J."/>
        </authorList>
    </citation>
    <scope>NUCLEOTIDE SEQUENCE</scope>
</reference>
<dbReference type="Pfam" id="PF09809">
    <property type="entry name" value="MRP-L27"/>
    <property type="match status" value="1"/>
</dbReference>
<keyword evidence="6" id="KW-0687">Ribonucleoprotein</keyword>
<name>A0AAD2Q720_9AGAR</name>
<comment type="similarity">
    <text evidence="2">Belongs to the mitochondrion-specific ribosomal protein mL41 family.</text>
</comment>
<comment type="caution">
    <text evidence="7">The sequence shown here is derived from an EMBL/GenBank/DDBJ whole genome shotgun (WGS) entry which is preliminary data.</text>
</comment>
<dbReference type="PANTHER" id="PTHR21338:SF0">
    <property type="entry name" value="LARGE RIBOSOMAL SUBUNIT PROTEIN ML41"/>
    <property type="match status" value="1"/>
</dbReference>
<dbReference type="GO" id="GO:0003735">
    <property type="term" value="F:structural constituent of ribosome"/>
    <property type="evidence" value="ECO:0007669"/>
    <property type="project" value="InterPro"/>
</dbReference>
<dbReference type="PANTHER" id="PTHR21338">
    <property type="entry name" value="MITOCHONDRIAL RIBOSOMAL PROTEIN L41"/>
    <property type="match status" value="1"/>
</dbReference>
<organism evidence="7 8">
    <name type="scientific">Mycena citricolor</name>
    <dbReference type="NCBI Taxonomy" id="2018698"/>
    <lineage>
        <taxon>Eukaryota</taxon>
        <taxon>Fungi</taxon>
        <taxon>Dikarya</taxon>
        <taxon>Basidiomycota</taxon>
        <taxon>Agaricomycotina</taxon>
        <taxon>Agaricomycetes</taxon>
        <taxon>Agaricomycetidae</taxon>
        <taxon>Agaricales</taxon>
        <taxon>Marasmiineae</taxon>
        <taxon>Mycenaceae</taxon>
        <taxon>Mycena</taxon>
    </lineage>
</organism>
<keyword evidence="5" id="KW-0496">Mitochondrion</keyword>
<dbReference type="GO" id="GO:0005762">
    <property type="term" value="C:mitochondrial large ribosomal subunit"/>
    <property type="evidence" value="ECO:0007669"/>
    <property type="project" value="InterPro"/>
</dbReference>
<keyword evidence="8" id="KW-1185">Reference proteome</keyword>
<evidence type="ECO:0000256" key="3">
    <source>
        <dbReference type="ARBA" id="ARBA00022946"/>
    </source>
</evidence>
<dbReference type="AlphaFoldDB" id="A0AAD2Q720"/>
<keyword evidence="3" id="KW-0809">Transit peptide</keyword>
<evidence type="ECO:0000256" key="1">
    <source>
        <dbReference type="ARBA" id="ARBA00004173"/>
    </source>
</evidence>
<accession>A0AAD2Q720</accession>
<dbReference type="EMBL" id="CAVNYO010000466">
    <property type="protein sequence ID" value="CAK5283166.1"/>
    <property type="molecule type" value="Genomic_DNA"/>
</dbReference>
<gene>
    <name evidence="7" type="ORF">MYCIT1_LOCUS35478</name>
</gene>
<evidence type="ECO:0000313" key="7">
    <source>
        <dbReference type="EMBL" id="CAK5283166.1"/>
    </source>
</evidence>
<dbReference type="InterPro" id="IPR019189">
    <property type="entry name" value="Ribosomal_mL41"/>
</dbReference>
<protein>
    <submittedName>
        <fullName evidence="7">Uncharacterized protein</fullName>
    </submittedName>
</protein>
<dbReference type="Proteomes" id="UP001295794">
    <property type="component" value="Unassembled WGS sequence"/>
</dbReference>
<evidence type="ECO:0000256" key="6">
    <source>
        <dbReference type="ARBA" id="ARBA00023274"/>
    </source>
</evidence>
<evidence type="ECO:0000256" key="5">
    <source>
        <dbReference type="ARBA" id="ARBA00023128"/>
    </source>
</evidence>
<evidence type="ECO:0000256" key="2">
    <source>
        <dbReference type="ARBA" id="ARBA00010152"/>
    </source>
</evidence>